<comment type="caution">
    <text evidence="1">The sequence shown here is derived from an EMBL/GenBank/DDBJ whole genome shotgun (WGS) entry which is preliminary data.</text>
</comment>
<accession>A0A0Q9Y9A6</accession>
<dbReference type="RefSeq" id="WP_057983940.1">
    <property type="nucleotide sequence ID" value="NZ_JAGGKH010000001.1"/>
</dbReference>
<sequence length="80" mass="9092">MNHLQYPVEYHDYFSNADDRLIGRPFGFGRPYGFRPGFGRPFGFGAPFLGGFIGGLALGSLAQPYAYPYYPVYPYGGYYW</sequence>
<organism evidence="1 3">
    <name type="scientific">Lederbergia galactosidilytica</name>
    <dbReference type="NCBI Taxonomy" id="217031"/>
    <lineage>
        <taxon>Bacteria</taxon>
        <taxon>Bacillati</taxon>
        <taxon>Bacillota</taxon>
        <taxon>Bacilli</taxon>
        <taxon>Bacillales</taxon>
        <taxon>Bacillaceae</taxon>
        <taxon>Lederbergia</taxon>
    </lineage>
</organism>
<dbReference type="STRING" id="217031.ABB05_18190"/>
<evidence type="ECO:0000313" key="1">
    <source>
        <dbReference type="EMBL" id="KRG14242.1"/>
    </source>
</evidence>
<evidence type="ECO:0008006" key="5">
    <source>
        <dbReference type="Google" id="ProtNLM"/>
    </source>
</evidence>
<proteinExistence type="predicted"/>
<name>A0A0Q9Y9A6_9BACI</name>
<dbReference type="AlphaFoldDB" id="A0A0Q9Y9A6"/>
<dbReference type="PATRIC" id="fig|217031.4.peg.2129"/>
<dbReference type="Proteomes" id="UP000053881">
    <property type="component" value="Unassembled WGS sequence"/>
</dbReference>
<reference evidence="1 3" key="2">
    <citation type="submission" date="2015-06" db="EMBL/GenBank/DDBJ databases">
        <title>Genome sequencing project of Bacillus galactosidilyticus PL133.</title>
        <authorList>
            <person name="Gaiero J."/>
            <person name="Nicol R."/>
            <person name="Habash M."/>
        </authorList>
    </citation>
    <scope>NUCLEOTIDE SEQUENCE [LARGE SCALE GENOMIC DNA]</scope>
    <source>
        <strain evidence="1 3">PL133</strain>
    </source>
</reference>
<reference evidence="2 4" key="1">
    <citation type="submission" date="2015-05" db="EMBL/GenBank/DDBJ databases">
        <title>Comparison of genome.</title>
        <authorList>
            <person name="Zheng Z."/>
            <person name="Sun M."/>
        </authorList>
    </citation>
    <scope>NUCLEOTIDE SEQUENCE [LARGE SCALE GENOMIC DNA]</scope>
    <source>
        <strain evidence="2 4">G25-74</strain>
    </source>
</reference>
<dbReference type="Proteomes" id="UP000077881">
    <property type="component" value="Unassembled WGS sequence"/>
</dbReference>
<protein>
    <recommendedName>
        <fullName evidence="5">Spore coat protein</fullName>
    </recommendedName>
</protein>
<evidence type="ECO:0000313" key="3">
    <source>
        <dbReference type="Proteomes" id="UP000053881"/>
    </source>
</evidence>
<evidence type="ECO:0000313" key="2">
    <source>
        <dbReference type="EMBL" id="OAK67963.1"/>
    </source>
</evidence>
<dbReference type="EMBL" id="LGPB01000066">
    <property type="protein sequence ID" value="KRG14242.1"/>
    <property type="molecule type" value="Genomic_DNA"/>
</dbReference>
<gene>
    <name evidence="2" type="ORF">ABB05_18190</name>
    <name evidence="1" type="ORF">ACA29_06400</name>
</gene>
<evidence type="ECO:0000313" key="4">
    <source>
        <dbReference type="Proteomes" id="UP000077881"/>
    </source>
</evidence>
<dbReference type="EMBL" id="LDJR01000058">
    <property type="protein sequence ID" value="OAK67963.1"/>
    <property type="molecule type" value="Genomic_DNA"/>
</dbReference>
<keyword evidence="4" id="KW-1185">Reference proteome</keyword>